<evidence type="ECO:0000256" key="4">
    <source>
        <dbReference type="SAM" id="MobiDB-lite"/>
    </source>
</evidence>
<dbReference type="SUPFAM" id="SSF52540">
    <property type="entry name" value="P-loop containing nucleoside triphosphate hydrolases"/>
    <property type="match status" value="1"/>
</dbReference>
<accession>A0ABP8TZV0</accession>
<dbReference type="Pfam" id="PF00005">
    <property type="entry name" value="ABC_tran"/>
    <property type="match status" value="1"/>
</dbReference>
<dbReference type="PANTHER" id="PTHR24220">
    <property type="entry name" value="IMPORT ATP-BINDING PROTEIN"/>
    <property type="match status" value="1"/>
</dbReference>
<evidence type="ECO:0000256" key="3">
    <source>
        <dbReference type="ARBA" id="ARBA00022840"/>
    </source>
</evidence>
<keyword evidence="7" id="KW-1185">Reference proteome</keyword>
<feature type="region of interest" description="Disordered" evidence="4">
    <location>
        <begin position="230"/>
        <end position="249"/>
    </location>
</feature>
<dbReference type="SMART" id="SM00382">
    <property type="entry name" value="AAA"/>
    <property type="match status" value="1"/>
</dbReference>
<keyword evidence="1" id="KW-0813">Transport</keyword>
<proteinExistence type="predicted"/>
<evidence type="ECO:0000259" key="5">
    <source>
        <dbReference type="PROSITE" id="PS50893"/>
    </source>
</evidence>
<dbReference type="InterPro" id="IPR003439">
    <property type="entry name" value="ABC_transporter-like_ATP-bd"/>
</dbReference>
<keyword evidence="3 6" id="KW-0067">ATP-binding</keyword>
<protein>
    <submittedName>
        <fullName evidence="6">ABC transporter ATP-binding protein</fullName>
    </submittedName>
</protein>
<dbReference type="GO" id="GO:0005524">
    <property type="term" value="F:ATP binding"/>
    <property type="evidence" value="ECO:0007669"/>
    <property type="project" value="UniProtKB-KW"/>
</dbReference>
<gene>
    <name evidence="6" type="ORF">GCM10023195_80560</name>
</gene>
<sequence>MRRQSVPATGVELIRLDGVTKRYGNGAAPAVADVDLAVHAGEAVAIMGPSGSGKSTLLNLIAAMDRPTTGTVQVGRDRVDKMNETAAAKYRRRQVGMIFQFFNLLDDMTVMDNILLPAQLAGGRSDAARQRADQLLDRLRLNHRRDAYPARLSGGERQRVAIARALINRPALLLADEPTGAVDTRAGEEIGALLLDLNSTGQTLILVTHNPELAARYASRVISVADGRIRSDSANPAGPTGAPGMGVQR</sequence>
<dbReference type="Gene3D" id="3.40.50.300">
    <property type="entry name" value="P-loop containing nucleotide triphosphate hydrolases"/>
    <property type="match status" value="1"/>
</dbReference>
<evidence type="ECO:0000256" key="1">
    <source>
        <dbReference type="ARBA" id="ARBA00022448"/>
    </source>
</evidence>
<evidence type="ECO:0000313" key="6">
    <source>
        <dbReference type="EMBL" id="GAA4617990.1"/>
    </source>
</evidence>
<dbReference type="InterPro" id="IPR003593">
    <property type="entry name" value="AAA+_ATPase"/>
</dbReference>
<dbReference type="InterPro" id="IPR017871">
    <property type="entry name" value="ABC_transporter-like_CS"/>
</dbReference>
<feature type="domain" description="ABC transporter" evidence="5">
    <location>
        <begin position="14"/>
        <end position="249"/>
    </location>
</feature>
<reference evidence="7" key="1">
    <citation type="journal article" date="2019" name="Int. J. Syst. Evol. Microbiol.">
        <title>The Global Catalogue of Microorganisms (GCM) 10K type strain sequencing project: providing services to taxonomists for standard genome sequencing and annotation.</title>
        <authorList>
            <consortium name="The Broad Institute Genomics Platform"/>
            <consortium name="The Broad Institute Genome Sequencing Center for Infectious Disease"/>
            <person name="Wu L."/>
            <person name="Ma J."/>
        </authorList>
    </citation>
    <scope>NUCLEOTIDE SEQUENCE [LARGE SCALE GENOMIC DNA]</scope>
    <source>
        <strain evidence="7">JCM 17938</strain>
    </source>
</reference>
<dbReference type="InterPro" id="IPR027417">
    <property type="entry name" value="P-loop_NTPase"/>
</dbReference>
<dbReference type="EMBL" id="BAABHJ010000040">
    <property type="protein sequence ID" value="GAA4617990.1"/>
    <property type="molecule type" value="Genomic_DNA"/>
</dbReference>
<dbReference type="PROSITE" id="PS50893">
    <property type="entry name" value="ABC_TRANSPORTER_2"/>
    <property type="match status" value="1"/>
</dbReference>
<dbReference type="Proteomes" id="UP001500212">
    <property type="component" value="Unassembled WGS sequence"/>
</dbReference>
<dbReference type="InterPro" id="IPR015854">
    <property type="entry name" value="ABC_transpr_LolD-like"/>
</dbReference>
<evidence type="ECO:0000256" key="2">
    <source>
        <dbReference type="ARBA" id="ARBA00022741"/>
    </source>
</evidence>
<dbReference type="InterPro" id="IPR017911">
    <property type="entry name" value="MacB-like_ATP-bd"/>
</dbReference>
<comment type="caution">
    <text evidence="6">The sequence shown here is derived from an EMBL/GenBank/DDBJ whole genome shotgun (WGS) entry which is preliminary data.</text>
</comment>
<dbReference type="RefSeq" id="WP_345366200.1">
    <property type="nucleotide sequence ID" value="NZ_BAABHJ010000040.1"/>
</dbReference>
<evidence type="ECO:0000313" key="7">
    <source>
        <dbReference type="Proteomes" id="UP001500212"/>
    </source>
</evidence>
<organism evidence="6 7">
    <name type="scientific">Actinoallomurus liliacearum</name>
    <dbReference type="NCBI Taxonomy" id="1080073"/>
    <lineage>
        <taxon>Bacteria</taxon>
        <taxon>Bacillati</taxon>
        <taxon>Actinomycetota</taxon>
        <taxon>Actinomycetes</taxon>
        <taxon>Streptosporangiales</taxon>
        <taxon>Thermomonosporaceae</taxon>
        <taxon>Actinoallomurus</taxon>
    </lineage>
</organism>
<dbReference type="PROSITE" id="PS00211">
    <property type="entry name" value="ABC_TRANSPORTER_1"/>
    <property type="match status" value="1"/>
</dbReference>
<keyword evidence="2" id="KW-0547">Nucleotide-binding</keyword>
<name>A0ABP8TZV0_9ACTN</name>
<dbReference type="CDD" id="cd03255">
    <property type="entry name" value="ABC_MJ0796_LolCDE_FtsE"/>
    <property type="match status" value="1"/>
</dbReference>